<proteinExistence type="predicted"/>
<dbReference type="EMBL" id="CCYA01000272">
    <property type="protein sequence ID" value="CEH15792.1"/>
    <property type="molecule type" value="Genomic_DNA"/>
</dbReference>
<sequence>MSQSPCAPRRDSAALSHKRCRTAAQPHLVFITSKPAHLPASPISWRDHLAELLTWPLDRQRAISNGRFPS</sequence>
<dbReference type="Proteomes" id="UP000054845">
    <property type="component" value="Unassembled WGS sequence"/>
</dbReference>
<organism evidence="1 2">
    <name type="scientific">Ceraceosorus bombacis</name>
    <dbReference type="NCBI Taxonomy" id="401625"/>
    <lineage>
        <taxon>Eukaryota</taxon>
        <taxon>Fungi</taxon>
        <taxon>Dikarya</taxon>
        <taxon>Basidiomycota</taxon>
        <taxon>Ustilaginomycotina</taxon>
        <taxon>Exobasidiomycetes</taxon>
        <taxon>Ceraceosorales</taxon>
        <taxon>Ceraceosoraceae</taxon>
        <taxon>Ceraceosorus</taxon>
    </lineage>
</organism>
<dbReference type="AlphaFoldDB" id="A0A0P1BJ47"/>
<reference evidence="1 2" key="1">
    <citation type="submission" date="2014-09" db="EMBL/GenBank/DDBJ databases">
        <authorList>
            <person name="Magalhaes I.L.F."/>
            <person name="Oliveira U."/>
            <person name="Santos F.R."/>
            <person name="Vidigal T.H.D.A."/>
            <person name="Brescovit A.D."/>
            <person name="Santos A.J."/>
        </authorList>
    </citation>
    <scope>NUCLEOTIDE SEQUENCE [LARGE SCALE GENOMIC DNA]</scope>
</reference>
<evidence type="ECO:0000313" key="1">
    <source>
        <dbReference type="EMBL" id="CEH15792.1"/>
    </source>
</evidence>
<protein>
    <submittedName>
        <fullName evidence="1">Uncharacterized protein</fullName>
    </submittedName>
</protein>
<evidence type="ECO:0000313" key="2">
    <source>
        <dbReference type="Proteomes" id="UP000054845"/>
    </source>
</evidence>
<name>A0A0P1BJ47_9BASI</name>
<keyword evidence="2" id="KW-1185">Reference proteome</keyword>
<accession>A0A0P1BJ47</accession>